<dbReference type="Proteomes" id="UP000324585">
    <property type="component" value="Unassembled WGS sequence"/>
</dbReference>
<feature type="region of interest" description="Disordered" evidence="4">
    <location>
        <begin position="212"/>
        <end position="239"/>
    </location>
</feature>
<dbReference type="Pfam" id="PF01841">
    <property type="entry name" value="Transglut_core"/>
    <property type="match status" value="1"/>
</dbReference>
<dbReference type="Gene3D" id="2.20.25.10">
    <property type="match status" value="1"/>
</dbReference>
<organism evidence="6 7">
    <name type="scientific">Porphyridium purpureum</name>
    <name type="common">Red alga</name>
    <name type="synonym">Porphyridium cruentum</name>
    <dbReference type="NCBI Taxonomy" id="35688"/>
    <lineage>
        <taxon>Eukaryota</taxon>
        <taxon>Rhodophyta</taxon>
        <taxon>Bangiophyceae</taxon>
        <taxon>Porphyridiales</taxon>
        <taxon>Porphyridiaceae</taxon>
        <taxon>Porphyridium</taxon>
    </lineage>
</organism>
<dbReference type="GO" id="GO:0006516">
    <property type="term" value="P:glycoprotein catabolic process"/>
    <property type="evidence" value="ECO:0007669"/>
    <property type="project" value="TreeGrafter"/>
</dbReference>
<evidence type="ECO:0000256" key="4">
    <source>
        <dbReference type="SAM" id="MobiDB-lite"/>
    </source>
</evidence>
<name>A0A5J4Z3A6_PORPP</name>
<dbReference type="PANTHER" id="PTHR12143:SF19">
    <property type="entry name" value="PEPTIDE-N(4)-(N-ACETYL-BETA-GLUCOSAMINYL)ASPARAGINE AMIDASE"/>
    <property type="match status" value="1"/>
</dbReference>
<evidence type="ECO:0000256" key="2">
    <source>
        <dbReference type="ARBA" id="ARBA00022723"/>
    </source>
</evidence>
<dbReference type="GO" id="GO:0005829">
    <property type="term" value="C:cytosol"/>
    <property type="evidence" value="ECO:0007669"/>
    <property type="project" value="TreeGrafter"/>
</dbReference>
<dbReference type="InterPro" id="IPR038765">
    <property type="entry name" value="Papain-like_cys_pep_sf"/>
</dbReference>
<dbReference type="SUPFAM" id="SSF54001">
    <property type="entry name" value="Cysteine proteinases"/>
    <property type="match status" value="1"/>
</dbReference>
<comment type="similarity">
    <text evidence="1">Belongs to the transglutaminase-like superfamily. PNGase family.</text>
</comment>
<dbReference type="GO" id="GO:0000224">
    <property type="term" value="F:peptide-N4-(N-acetyl-beta-glucosaminyl)asparagine amidase activity"/>
    <property type="evidence" value="ECO:0007669"/>
    <property type="project" value="TreeGrafter"/>
</dbReference>
<sequence>MSRPRPAADVCRSDPAYLSFRSEEVQSLPSWSEPSSCLRVASSQAVLSVRFDLSFNPLQVCKEMAARSVTVIHAGRRVPVRLYNGDAEGGRVTYFEFFATLFSLCDVWAPPLYVASTRAKLALPDDEDLPVNLAANESVLYTLPPALSLAAPNIILVKQPIALSQPSELQKVKQFLARVIDYARRTVEYESPEAQDAARAVMSLDVLKSKAQARLKESSDDPPSDRSPDQIATGDNRQETKAEFQCPEAALCRELLVWFKDSFFKWFNIPDCWGCGQGAKVELLGLSQPSPEELQNLASRVEKYGCRSCGASMRFPRYNRAVKLLQTRKGRCGEWAQAFTLCARAAGLDARMVYDWTDHVWTEIYSNRLGRWLHADSCENALDEPLLYSKGWGKNLTYCFAVSPYGAVDVTPRYVPTWDTKLLARRTDISEGAVHGVEVQASLSLLDAHARLLSPEARTWAELRLIHEFEQNEAVKACSFVSSDIPGYLPGRQSGSAEWIQSRGEGGPPQ</sequence>
<evidence type="ECO:0000256" key="3">
    <source>
        <dbReference type="ARBA" id="ARBA00022833"/>
    </source>
</evidence>
<keyword evidence="2" id="KW-0479">Metal-binding</keyword>
<protein>
    <submittedName>
        <fullName evidence="6">Peptide-N(4)-(N-acetyl-beta-glucosaminyl)asparagine amidase</fullName>
    </submittedName>
</protein>
<evidence type="ECO:0000256" key="1">
    <source>
        <dbReference type="ARBA" id="ARBA00009390"/>
    </source>
</evidence>
<dbReference type="Gene3D" id="3.10.620.30">
    <property type="match status" value="1"/>
</dbReference>
<dbReference type="EMBL" id="VRMN01000001">
    <property type="protein sequence ID" value="KAA8497682.1"/>
    <property type="molecule type" value="Genomic_DNA"/>
</dbReference>
<keyword evidence="3" id="KW-0862">Zinc</keyword>
<dbReference type="GO" id="GO:0005634">
    <property type="term" value="C:nucleus"/>
    <property type="evidence" value="ECO:0007669"/>
    <property type="project" value="TreeGrafter"/>
</dbReference>
<dbReference type="InterPro" id="IPR050883">
    <property type="entry name" value="PNGase"/>
</dbReference>
<feature type="domain" description="Transglutaminase-like" evidence="5">
    <location>
        <begin position="324"/>
        <end position="379"/>
    </location>
</feature>
<evidence type="ECO:0000313" key="7">
    <source>
        <dbReference type="Proteomes" id="UP000324585"/>
    </source>
</evidence>
<dbReference type="PANTHER" id="PTHR12143">
    <property type="entry name" value="PEPTIDE N-GLYCANASE PNGASE -RELATED"/>
    <property type="match status" value="1"/>
</dbReference>
<reference evidence="7" key="1">
    <citation type="journal article" date="2019" name="Nat. Commun.">
        <title>Expansion of phycobilisome linker gene families in mesophilic red algae.</title>
        <authorList>
            <person name="Lee J."/>
            <person name="Kim D."/>
            <person name="Bhattacharya D."/>
            <person name="Yoon H.S."/>
        </authorList>
    </citation>
    <scope>NUCLEOTIDE SEQUENCE [LARGE SCALE GENOMIC DNA]</scope>
    <source>
        <strain evidence="7">CCMP 1328</strain>
    </source>
</reference>
<dbReference type="GO" id="GO:0046872">
    <property type="term" value="F:metal ion binding"/>
    <property type="evidence" value="ECO:0007669"/>
    <property type="project" value="UniProtKB-KW"/>
</dbReference>
<comment type="caution">
    <text evidence="6">The sequence shown here is derived from an EMBL/GenBank/DDBJ whole genome shotgun (WGS) entry which is preliminary data.</text>
</comment>
<proteinExistence type="inferred from homology"/>
<evidence type="ECO:0000313" key="6">
    <source>
        <dbReference type="EMBL" id="KAA8497682.1"/>
    </source>
</evidence>
<dbReference type="AlphaFoldDB" id="A0A5J4Z3A6"/>
<evidence type="ECO:0000259" key="5">
    <source>
        <dbReference type="SMART" id="SM00460"/>
    </source>
</evidence>
<feature type="compositionally biased region" description="Basic and acidic residues" evidence="4">
    <location>
        <begin position="214"/>
        <end position="228"/>
    </location>
</feature>
<gene>
    <name evidence="6" type="ORF">FVE85_5267</name>
</gene>
<dbReference type="SMART" id="SM00460">
    <property type="entry name" value="TGc"/>
    <property type="match status" value="1"/>
</dbReference>
<keyword evidence="7" id="KW-1185">Reference proteome</keyword>
<dbReference type="OrthoDB" id="409136at2759"/>
<accession>A0A5J4Z3A6</accession>
<dbReference type="InterPro" id="IPR002931">
    <property type="entry name" value="Transglutaminase-like"/>
</dbReference>